<accession>A0A552U9I5</accession>
<dbReference type="InterPro" id="IPR050445">
    <property type="entry name" value="Bact_polysacc_biosynth/exp"/>
</dbReference>
<evidence type="ECO:0000313" key="9">
    <source>
        <dbReference type="Proteomes" id="UP000317894"/>
    </source>
</evidence>
<evidence type="ECO:0000256" key="3">
    <source>
        <dbReference type="ARBA" id="ARBA00022692"/>
    </source>
</evidence>
<keyword evidence="3 6" id="KW-0812">Transmembrane</keyword>
<evidence type="ECO:0000256" key="5">
    <source>
        <dbReference type="ARBA" id="ARBA00023136"/>
    </source>
</evidence>
<evidence type="ECO:0000256" key="6">
    <source>
        <dbReference type="SAM" id="Phobius"/>
    </source>
</evidence>
<dbReference type="PANTHER" id="PTHR32309">
    <property type="entry name" value="TYROSINE-PROTEIN KINASE"/>
    <property type="match status" value="1"/>
</dbReference>
<dbReference type="PANTHER" id="PTHR32309:SF31">
    <property type="entry name" value="CAPSULAR EXOPOLYSACCHARIDE FAMILY"/>
    <property type="match status" value="1"/>
</dbReference>
<organism evidence="8 9">
    <name type="scientific">Glacieibacterium frigidum</name>
    <dbReference type="NCBI Taxonomy" id="2593303"/>
    <lineage>
        <taxon>Bacteria</taxon>
        <taxon>Pseudomonadati</taxon>
        <taxon>Pseudomonadota</taxon>
        <taxon>Alphaproteobacteria</taxon>
        <taxon>Sphingomonadales</taxon>
        <taxon>Sphingosinicellaceae</taxon>
        <taxon>Glacieibacterium</taxon>
    </lineage>
</organism>
<proteinExistence type="predicted"/>
<keyword evidence="4 6" id="KW-1133">Transmembrane helix</keyword>
<reference evidence="8 9" key="1">
    <citation type="submission" date="2019-07" db="EMBL/GenBank/DDBJ databases">
        <title>Novel species isolated from glacier.</title>
        <authorList>
            <person name="Liu Q."/>
            <person name="Xin Y.-H."/>
        </authorList>
    </citation>
    <scope>NUCLEOTIDE SEQUENCE [LARGE SCALE GENOMIC DNA]</scope>
    <source>
        <strain evidence="8 9">LB1R16</strain>
    </source>
</reference>
<keyword evidence="9" id="KW-1185">Reference proteome</keyword>
<evidence type="ECO:0000256" key="4">
    <source>
        <dbReference type="ARBA" id="ARBA00022989"/>
    </source>
</evidence>
<dbReference type="Proteomes" id="UP000317894">
    <property type="component" value="Unassembled WGS sequence"/>
</dbReference>
<dbReference type="InterPro" id="IPR003856">
    <property type="entry name" value="LPS_length_determ_N"/>
</dbReference>
<keyword evidence="2" id="KW-1003">Cell membrane</keyword>
<dbReference type="AlphaFoldDB" id="A0A552U9I5"/>
<gene>
    <name evidence="8" type="ORF">FMM06_14495</name>
</gene>
<comment type="caution">
    <text evidence="8">The sequence shown here is derived from an EMBL/GenBank/DDBJ whole genome shotgun (WGS) entry which is preliminary data.</text>
</comment>
<comment type="subcellular location">
    <subcellularLocation>
        <location evidence="1">Cell membrane</location>
        <topology evidence="1">Multi-pass membrane protein</topology>
    </subcellularLocation>
</comment>
<evidence type="ECO:0000259" key="7">
    <source>
        <dbReference type="Pfam" id="PF02706"/>
    </source>
</evidence>
<name>A0A552U9I5_9SPHN</name>
<feature type="transmembrane region" description="Helical" evidence="6">
    <location>
        <begin position="30"/>
        <end position="48"/>
    </location>
</feature>
<sequence>MTDATYDSSADGDQGANWLGAVWDKVRRRWWLVLAFTLVGFIAAIVYLRTAQYTYTVELRVSPAESLSGRGQSGGGLSSLAQLAGLGADSAPPSAFRLYLEGLKSREVAERLARDPVLMRTLFASEWNTARRSWERPPGGAKDAVWSLLGLPLPAWQRPDAARLQLFVASEVAVLQSTKSPLVVLALDTPDPKFGMRFLSRLDAVTDAHLREKQQERSRSNIAYLSDKLRGVTFAEQRAALFAALNDEERAAMLANSRAPFAAEAFGVPTASLNPTKPRQLPLLVGGPLIGLVLGVVLAVLLGTRRRREMVSADLNA</sequence>
<evidence type="ECO:0000256" key="2">
    <source>
        <dbReference type="ARBA" id="ARBA00022475"/>
    </source>
</evidence>
<feature type="domain" description="Polysaccharide chain length determinant N-terminal" evidence="7">
    <location>
        <begin position="21"/>
        <end position="114"/>
    </location>
</feature>
<dbReference type="Pfam" id="PF02706">
    <property type="entry name" value="Wzz"/>
    <property type="match status" value="1"/>
</dbReference>
<keyword evidence="5 6" id="KW-0472">Membrane</keyword>
<evidence type="ECO:0000313" key="8">
    <source>
        <dbReference type="EMBL" id="TRW14877.1"/>
    </source>
</evidence>
<dbReference type="RefSeq" id="WP_144335047.1">
    <property type="nucleotide sequence ID" value="NZ_VJWA01000002.1"/>
</dbReference>
<feature type="transmembrane region" description="Helical" evidence="6">
    <location>
        <begin position="281"/>
        <end position="302"/>
    </location>
</feature>
<protein>
    <recommendedName>
        <fullName evidence="7">Polysaccharide chain length determinant N-terminal domain-containing protein</fullName>
    </recommendedName>
</protein>
<dbReference type="EMBL" id="VJWA01000002">
    <property type="protein sequence ID" value="TRW14877.1"/>
    <property type="molecule type" value="Genomic_DNA"/>
</dbReference>
<dbReference type="OrthoDB" id="7597373at2"/>
<dbReference type="GO" id="GO:0005886">
    <property type="term" value="C:plasma membrane"/>
    <property type="evidence" value="ECO:0007669"/>
    <property type="project" value="UniProtKB-SubCell"/>
</dbReference>
<evidence type="ECO:0000256" key="1">
    <source>
        <dbReference type="ARBA" id="ARBA00004651"/>
    </source>
</evidence>